<dbReference type="Proteomes" id="UP000237222">
    <property type="component" value="Unassembled WGS sequence"/>
</dbReference>
<reference evidence="1" key="1">
    <citation type="submission" date="2018-01" db="EMBL/GenBank/DDBJ databases">
        <authorList>
            <person name="Yu X.-D."/>
        </authorList>
    </citation>
    <scope>NUCLEOTIDE SEQUENCE</scope>
    <source>
        <strain evidence="1">ZX-21</strain>
    </source>
</reference>
<dbReference type="RefSeq" id="WP_103684006.1">
    <property type="nucleotide sequence ID" value="NZ_PQGG01000019.1"/>
</dbReference>
<organism evidence="1 2">
    <name type="scientific">Zhongshania marina</name>
    <dbReference type="NCBI Taxonomy" id="2304603"/>
    <lineage>
        <taxon>Bacteria</taxon>
        <taxon>Pseudomonadati</taxon>
        <taxon>Pseudomonadota</taxon>
        <taxon>Gammaproteobacteria</taxon>
        <taxon>Cellvibrionales</taxon>
        <taxon>Spongiibacteraceae</taxon>
        <taxon>Zhongshania</taxon>
    </lineage>
</organism>
<name>A0A2S4HGE6_9GAMM</name>
<comment type="caution">
    <text evidence="1">The sequence shown here is derived from an EMBL/GenBank/DDBJ whole genome shotgun (WGS) entry which is preliminary data.</text>
</comment>
<proteinExistence type="predicted"/>
<dbReference type="AlphaFoldDB" id="A0A2S4HGE6"/>
<gene>
    <name evidence="1" type="ORF">C0068_08205</name>
</gene>
<sequence>MLSAILDRLNDELSSFEVVAQAPSGAAITTVDAAAASNALKTVLAAAVPNVYAVEAEEGKEPTDAVYRLVSAKPVEIDGVRVLTAVSFVVTVRAKTYALLMAALGAVEAQIVASAEAVSITDAMLDYDDVNNYHLAGVELIYAVPAVVGGEDWPALLVDVESYSASPSAYDNFVKQRVERNYSFTIVSNSDNVGALRAELQAALLGWQQLPTDYEMQYVGGGAVQLPGGLYAWRDTYGDTTYISAA</sequence>
<protein>
    <submittedName>
        <fullName evidence="1">Uncharacterized protein</fullName>
    </submittedName>
</protein>
<evidence type="ECO:0000313" key="2">
    <source>
        <dbReference type="Proteomes" id="UP000237222"/>
    </source>
</evidence>
<accession>A0A2S4HGE6</accession>
<evidence type="ECO:0000313" key="1">
    <source>
        <dbReference type="EMBL" id="POP53064.1"/>
    </source>
</evidence>
<dbReference type="EMBL" id="PQGG01000019">
    <property type="protein sequence ID" value="POP53064.1"/>
    <property type="molecule type" value="Genomic_DNA"/>
</dbReference>